<comment type="caution">
    <text evidence="2">The sequence shown here is derived from an EMBL/GenBank/DDBJ whole genome shotgun (WGS) entry which is preliminary data.</text>
</comment>
<dbReference type="EMBL" id="JAGQLN010000016">
    <property type="protein sequence ID" value="MCA9377068.1"/>
    <property type="molecule type" value="Genomic_DNA"/>
</dbReference>
<dbReference type="InterPro" id="IPR036163">
    <property type="entry name" value="HMA_dom_sf"/>
</dbReference>
<dbReference type="Proteomes" id="UP000741282">
    <property type="component" value="Unassembled WGS sequence"/>
</dbReference>
<name>A0A955I9P4_9BACT</name>
<evidence type="ECO:0000313" key="2">
    <source>
        <dbReference type="EMBL" id="MCA9377068.1"/>
    </source>
</evidence>
<feature type="domain" description="HMA" evidence="1">
    <location>
        <begin position="1"/>
        <end position="71"/>
    </location>
</feature>
<protein>
    <submittedName>
        <fullName evidence="2">Cation transporter</fullName>
    </submittedName>
</protein>
<accession>A0A955I9P4</accession>
<dbReference type="GO" id="GO:0046872">
    <property type="term" value="F:metal ion binding"/>
    <property type="evidence" value="ECO:0007669"/>
    <property type="project" value="InterPro"/>
</dbReference>
<proteinExistence type="predicted"/>
<evidence type="ECO:0000259" key="1">
    <source>
        <dbReference type="PROSITE" id="PS50846"/>
    </source>
</evidence>
<evidence type="ECO:0000313" key="3">
    <source>
        <dbReference type="Proteomes" id="UP000741282"/>
    </source>
</evidence>
<dbReference type="CDD" id="cd00371">
    <property type="entry name" value="HMA"/>
    <property type="match status" value="1"/>
</dbReference>
<sequence>MKKTLNIQGMHCDACISLIKMELEEVGIAQDSVSIRVDSLNSRGVLTLADIEETQLEKAVERINSLGSYQVL</sequence>
<gene>
    <name evidence="2" type="ORF">KC685_04065</name>
</gene>
<dbReference type="SUPFAM" id="SSF55008">
    <property type="entry name" value="HMA, heavy metal-associated domain"/>
    <property type="match status" value="1"/>
</dbReference>
<reference evidence="2" key="2">
    <citation type="journal article" date="2021" name="Microbiome">
        <title>Successional dynamics and alternative stable states in a saline activated sludge microbial community over 9 years.</title>
        <authorList>
            <person name="Wang Y."/>
            <person name="Ye J."/>
            <person name="Ju F."/>
            <person name="Liu L."/>
            <person name="Boyd J.A."/>
            <person name="Deng Y."/>
            <person name="Parks D.H."/>
            <person name="Jiang X."/>
            <person name="Yin X."/>
            <person name="Woodcroft B.J."/>
            <person name="Tyson G.W."/>
            <person name="Hugenholtz P."/>
            <person name="Polz M.F."/>
            <person name="Zhang T."/>
        </authorList>
    </citation>
    <scope>NUCLEOTIDE SEQUENCE</scope>
    <source>
        <strain evidence="2">HKST-UBA17</strain>
    </source>
</reference>
<dbReference type="AlphaFoldDB" id="A0A955I9P4"/>
<dbReference type="Gene3D" id="3.30.70.100">
    <property type="match status" value="1"/>
</dbReference>
<reference evidence="2" key="1">
    <citation type="submission" date="2020-04" db="EMBL/GenBank/DDBJ databases">
        <authorList>
            <person name="Zhang T."/>
        </authorList>
    </citation>
    <scope>NUCLEOTIDE SEQUENCE</scope>
    <source>
        <strain evidence="2">HKST-UBA17</strain>
    </source>
</reference>
<dbReference type="PROSITE" id="PS50846">
    <property type="entry name" value="HMA_2"/>
    <property type="match status" value="1"/>
</dbReference>
<dbReference type="InterPro" id="IPR006121">
    <property type="entry name" value="HMA_dom"/>
</dbReference>
<organism evidence="2 3">
    <name type="scientific">Candidatus Dojkabacteria bacterium</name>
    <dbReference type="NCBI Taxonomy" id="2099670"/>
    <lineage>
        <taxon>Bacteria</taxon>
        <taxon>Candidatus Dojkabacteria</taxon>
    </lineage>
</organism>
<dbReference type="Pfam" id="PF00403">
    <property type="entry name" value="HMA"/>
    <property type="match status" value="1"/>
</dbReference>